<dbReference type="OMA" id="TRCMERW"/>
<comment type="function">
    <text evidence="2">Responsible for the cyclization of trans,trans-farnesyl diphosphate (FPP) to (+)-delta cadinene.</text>
</comment>
<feature type="domain" description="Terpene synthase N-terminal" evidence="7">
    <location>
        <begin position="8"/>
        <end position="163"/>
    </location>
</feature>
<evidence type="ECO:0000313" key="9">
    <source>
        <dbReference type="Proteomes" id="UP000032304"/>
    </source>
</evidence>
<proteinExistence type="predicted"/>
<dbReference type="Gene3D" id="1.10.600.10">
    <property type="entry name" value="Farnesyl Diphosphate Synthase"/>
    <property type="match status" value="1"/>
</dbReference>
<evidence type="ECO:0000256" key="3">
    <source>
        <dbReference type="ARBA" id="ARBA00013103"/>
    </source>
</evidence>
<dbReference type="EC" id="4.2.3.13" evidence="3"/>
<keyword evidence="5" id="KW-0460">Magnesium</keyword>
<keyword evidence="9" id="KW-1185">Reference proteome</keyword>
<evidence type="ECO:0000256" key="1">
    <source>
        <dbReference type="ARBA" id="ARBA00001946"/>
    </source>
</evidence>
<reference evidence="8 9" key="1">
    <citation type="journal article" date="2012" name="Nature">
        <title>Repeated polyploidization of Gossypium genomes and the evolution of spinnable cotton fibres.</title>
        <authorList>
            <person name="Paterson A.H."/>
            <person name="Wendel J.F."/>
            <person name="Gundlach H."/>
            <person name="Guo H."/>
            <person name="Jenkins J."/>
            <person name="Jin D."/>
            <person name="Llewellyn D."/>
            <person name="Showmaker K.C."/>
            <person name="Shu S."/>
            <person name="Udall J."/>
            <person name="Yoo M.J."/>
            <person name="Byers R."/>
            <person name="Chen W."/>
            <person name="Doron-Faigenboim A."/>
            <person name="Duke M.V."/>
            <person name="Gong L."/>
            <person name="Grimwood J."/>
            <person name="Grover C."/>
            <person name="Grupp K."/>
            <person name="Hu G."/>
            <person name="Lee T.H."/>
            <person name="Li J."/>
            <person name="Lin L."/>
            <person name="Liu T."/>
            <person name="Marler B.S."/>
            <person name="Page J.T."/>
            <person name="Roberts A.W."/>
            <person name="Romanel E."/>
            <person name="Sanders W.S."/>
            <person name="Szadkowski E."/>
            <person name="Tan X."/>
            <person name="Tang H."/>
            <person name="Xu C."/>
            <person name="Wang J."/>
            <person name="Wang Z."/>
            <person name="Zhang D."/>
            <person name="Zhang L."/>
            <person name="Ashrafi H."/>
            <person name="Bedon F."/>
            <person name="Bowers J.E."/>
            <person name="Brubaker C.L."/>
            <person name="Chee P.W."/>
            <person name="Das S."/>
            <person name="Gingle A.R."/>
            <person name="Haigler C.H."/>
            <person name="Harker D."/>
            <person name="Hoffmann L.V."/>
            <person name="Hovav R."/>
            <person name="Jones D.C."/>
            <person name="Lemke C."/>
            <person name="Mansoor S."/>
            <person name="ur Rahman M."/>
            <person name="Rainville L.N."/>
            <person name="Rambani A."/>
            <person name="Reddy U.K."/>
            <person name="Rong J.K."/>
            <person name="Saranga Y."/>
            <person name="Scheffler B.E."/>
            <person name="Scheffler J.A."/>
            <person name="Stelly D.M."/>
            <person name="Triplett B.A."/>
            <person name="Van Deynze A."/>
            <person name="Vaslin M.F."/>
            <person name="Waghmare V.N."/>
            <person name="Walford S.A."/>
            <person name="Wright R.J."/>
            <person name="Zaki E.A."/>
            <person name="Zhang T."/>
            <person name="Dennis E.S."/>
            <person name="Mayer K.F."/>
            <person name="Peterson D.G."/>
            <person name="Rokhsar D.S."/>
            <person name="Wang X."/>
            <person name="Schmutz J."/>
        </authorList>
    </citation>
    <scope>NUCLEOTIDE SEQUENCE [LARGE SCALE GENOMIC DNA]</scope>
</reference>
<dbReference type="PANTHER" id="PTHR31225:SF248">
    <property type="entry name" value="(+)-DELTA-CADINENE SYNTHASE"/>
    <property type="match status" value="1"/>
</dbReference>
<accession>A0A0D2TQ62</accession>
<dbReference type="GO" id="GO:0046872">
    <property type="term" value="F:metal ion binding"/>
    <property type="evidence" value="ECO:0007669"/>
    <property type="project" value="UniProtKB-KW"/>
</dbReference>
<sequence>MDIDAKSKLQYEELKQGVRRMLVTITDKPSQKLDIIDTIQHLGVAYHFKKEIDDALQIIYHNDCNQVQTDDDLYTTAVRFRLLREHGFNVRGETFIKFKDEKGKFKESLINDVKGILELYEAAHFQLHGENILEEALSFAVFHLKLKETTVDYPLSTQIANALKRPFHKSLPRWWTDLNVATNFPFARDRMVECYLWILGVYFEPQYSIARTFMTKVISLTSILDDIYDAYGTKEELELLTEAIQRWDNKCINQLPDYMKLKSHRFQFAIEAMKQQCQAYYVEFKWLHENYMPTLDEYLSVALVTSCYQLLTIVSFVGMEDSITKETFIWAFNDPKILRALTNICRLMDDVVSHQFEQERGHVPSAVECYMKQYGASKQEAYDELYKQIKNAWKDINEGFLKPRQVPISALNRILNLTRVLDLFYKDHDGSTNVGDSIKASITTLLIDPISV</sequence>
<gene>
    <name evidence="8" type="ORF">B456_007G315600</name>
</gene>
<dbReference type="InterPro" id="IPR008930">
    <property type="entry name" value="Terpenoid_cyclase/PrenylTrfase"/>
</dbReference>
<dbReference type="FunFam" id="1.50.10.130:FF:000001">
    <property type="entry name" value="Isoprene synthase, chloroplastic"/>
    <property type="match status" value="1"/>
</dbReference>
<dbReference type="InterPro" id="IPR008949">
    <property type="entry name" value="Isoprenoid_synthase_dom_sf"/>
</dbReference>
<dbReference type="EMBL" id="CM001746">
    <property type="protein sequence ID" value="KJB45610.1"/>
    <property type="molecule type" value="Genomic_DNA"/>
</dbReference>
<name>A0A0D2TQ62_GOSRA</name>
<dbReference type="Pfam" id="PF01397">
    <property type="entry name" value="Terpene_synth"/>
    <property type="match status" value="1"/>
</dbReference>
<dbReference type="InterPro" id="IPR036965">
    <property type="entry name" value="Terpene_synth_N_sf"/>
</dbReference>
<evidence type="ECO:0000256" key="5">
    <source>
        <dbReference type="ARBA" id="ARBA00022842"/>
    </source>
</evidence>
<comment type="cofactor">
    <cofactor evidence="1">
        <name>Mg(2+)</name>
        <dbReference type="ChEBI" id="CHEBI:18420"/>
    </cofactor>
</comment>
<keyword evidence="4" id="KW-0479">Metal-binding</keyword>
<keyword evidence="6" id="KW-0456">Lyase</keyword>
<evidence type="ECO:0000256" key="2">
    <source>
        <dbReference type="ARBA" id="ARBA00002383"/>
    </source>
</evidence>
<dbReference type="FunFam" id="1.10.600.10:FF:000007">
    <property type="entry name" value="Isoprene synthase, chloroplastic"/>
    <property type="match status" value="1"/>
</dbReference>
<dbReference type="Gramene" id="KJB45610">
    <property type="protein sequence ID" value="KJB45610"/>
    <property type="gene ID" value="B456_007G315600"/>
</dbReference>
<dbReference type="Pfam" id="PF19086">
    <property type="entry name" value="Terpene_syn_C_2"/>
    <property type="match status" value="1"/>
</dbReference>
<dbReference type="GO" id="GO:0047461">
    <property type="term" value="F:(+)-delta-cadinene synthase activity"/>
    <property type="evidence" value="ECO:0007669"/>
    <property type="project" value="UniProtKB-EC"/>
</dbReference>
<evidence type="ECO:0000256" key="6">
    <source>
        <dbReference type="ARBA" id="ARBA00023239"/>
    </source>
</evidence>
<dbReference type="STRING" id="29730.A0A0D2TQ62"/>
<dbReference type="InterPro" id="IPR001906">
    <property type="entry name" value="Terpene_synth_N"/>
</dbReference>
<evidence type="ECO:0000259" key="7">
    <source>
        <dbReference type="Pfam" id="PF01397"/>
    </source>
</evidence>
<dbReference type="eggNOG" id="ENOG502QUCN">
    <property type="taxonomic scope" value="Eukaryota"/>
</dbReference>
<dbReference type="InterPro" id="IPR050148">
    <property type="entry name" value="Terpene_synthase-like"/>
</dbReference>
<dbReference type="GO" id="GO:0016102">
    <property type="term" value="P:diterpenoid biosynthetic process"/>
    <property type="evidence" value="ECO:0007669"/>
    <property type="project" value="InterPro"/>
</dbReference>
<dbReference type="SUPFAM" id="SSF48239">
    <property type="entry name" value="Terpenoid cyclases/Protein prenyltransferases"/>
    <property type="match status" value="1"/>
</dbReference>
<dbReference type="Proteomes" id="UP000032304">
    <property type="component" value="Chromosome 7"/>
</dbReference>
<dbReference type="InterPro" id="IPR044814">
    <property type="entry name" value="Terpene_cyclase_plant_C1"/>
</dbReference>
<dbReference type="SUPFAM" id="SSF48576">
    <property type="entry name" value="Terpenoid synthases"/>
    <property type="match status" value="1"/>
</dbReference>
<dbReference type="AlphaFoldDB" id="A0A0D2TQ62"/>
<organism evidence="8 9">
    <name type="scientific">Gossypium raimondii</name>
    <name type="common">Peruvian cotton</name>
    <name type="synonym">Gossypium klotzschianum subsp. raimondii</name>
    <dbReference type="NCBI Taxonomy" id="29730"/>
    <lineage>
        <taxon>Eukaryota</taxon>
        <taxon>Viridiplantae</taxon>
        <taxon>Streptophyta</taxon>
        <taxon>Embryophyta</taxon>
        <taxon>Tracheophyta</taxon>
        <taxon>Spermatophyta</taxon>
        <taxon>Magnoliopsida</taxon>
        <taxon>eudicotyledons</taxon>
        <taxon>Gunneridae</taxon>
        <taxon>Pentapetalae</taxon>
        <taxon>rosids</taxon>
        <taxon>malvids</taxon>
        <taxon>Malvales</taxon>
        <taxon>Malvaceae</taxon>
        <taxon>Malvoideae</taxon>
        <taxon>Gossypium</taxon>
    </lineage>
</organism>
<evidence type="ECO:0000313" key="8">
    <source>
        <dbReference type="EMBL" id="KJB45610.1"/>
    </source>
</evidence>
<evidence type="ECO:0000256" key="4">
    <source>
        <dbReference type="ARBA" id="ARBA00022723"/>
    </source>
</evidence>
<dbReference type="Gene3D" id="1.50.10.130">
    <property type="entry name" value="Terpene synthase, N-terminal domain"/>
    <property type="match status" value="1"/>
</dbReference>
<protein>
    <recommendedName>
        <fullName evidence="3">(+)-delta-cadinene synthase</fullName>
        <ecNumber evidence="3">4.2.3.13</ecNumber>
    </recommendedName>
</protein>
<dbReference type="PANTHER" id="PTHR31225">
    <property type="entry name" value="OS04G0344100 PROTEIN-RELATED"/>
    <property type="match status" value="1"/>
</dbReference>
<dbReference type="CDD" id="cd00684">
    <property type="entry name" value="Terpene_cyclase_plant_C1"/>
    <property type="match status" value="1"/>
</dbReference>